<dbReference type="GeneID" id="54365945"/>
<feature type="region of interest" description="Disordered" evidence="1">
    <location>
        <begin position="300"/>
        <end position="365"/>
    </location>
</feature>
<feature type="region of interest" description="Disordered" evidence="1">
    <location>
        <begin position="217"/>
        <end position="237"/>
    </location>
</feature>
<accession>A0A6J3LT76</accession>
<organism evidence="3">
    <name type="scientific">Dissoconium aciculare CBS 342.82</name>
    <dbReference type="NCBI Taxonomy" id="1314786"/>
    <lineage>
        <taxon>Eukaryota</taxon>
        <taxon>Fungi</taxon>
        <taxon>Dikarya</taxon>
        <taxon>Ascomycota</taxon>
        <taxon>Pezizomycotina</taxon>
        <taxon>Dothideomycetes</taxon>
        <taxon>Dothideomycetidae</taxon>
        <taxon>Mycosphaerellales</taxon>
        <taxon>Dissoconiaceae</taxon>
        <taxon>Dissoconium</taxon>
    </lineage>
</organism>
<dbReference type="AlphaFoldDB" id="A0A6J3LT76"/>
<proteinExistence type="predicted"/>
<evidence type="ECO:0000256" key="1">
    <source>
        <dbReference type="SAM" id="MobiDB-lite"/>
    </source>
</evidence>
<evidence type="ECO:0000313" key="2">
    <source>
        <dbReference type="Proteomes" id="UP000504637"/>
    </source>
</evidence>
<keyword evidence="2" id="KW-1185">Reference proteome</keyword>
<dbReference type="RefSeq" id="XP_033454853.1">
    <property type="nucleotide sequence ID" value="XM_033608146.1"/>
</dbReference>
<feature type="compositionally biased region" description="Basic and acidic residues" evidence="1">
    <location>
        <begin position="220"/>
        <end position="236"/>
    </location>
</feature>
<feature type="compositionally biased region" description="Basic residues" evidence="1">
    <location>
        <begin position="343"/>
        <end position="357"/>
    </location>
</feature>
<evidence type="ECO:0000313" key="3">
    <source>
        <dbReference type="RefSeq" id="XP_033454853.1"/>
    </source>
</evidence>
<sequence length="365" mass="40933">MHFHDKESFELYHTLDIWSPVTQPQELRINVFTSKSYLELKARDRTRDRKKTQKSQSATCERLDTEGHLSVESIFEGPQSPARCNITLDRAASHTIEKSCVREAFRRTMYDDVDLAGTTIPFTQQANAAQAALGLLSCDSQAAPCLSPIFPAHASIKQGHIEPLSPPNIGSTPPATSIPFRQSPGNSTTGLECDHPLLPDSCPDKIAANLDDDLNSADSIEDRNRRKEKSPLHLRNDTSLNRLDLPISGLEHEEAVKCHQPLKRANDRHFIAAQKQQTHGLNDDRTATSVRSYSRLRAKRTPRKLSASTHHKQATIEPKKTTRDKNVKNLGFIHSLLSDKTPPRKSRCGRSIVRPRRHLPEEGYA</sequence>
<gene>
    <name evidence="3" type="ORF">K489DRAFT_414260</name>
</gene>
<feature type="compositionally biased region" description="Basic and acidic residues" evidence="1">
    <location>
        <begin position="317"/>
        <end position="327"/>
    </location>
</feature>
<name>A0A6J3LT76_9PEZI</name>
<feature type="compositionally biased region" description="Basic residues" evidence="1">
    <location>
        <begin position="300"/>
        <end position="313"/>
    </location>
</feature>
<dbReference type="Proteomes" id="UP000504637">
    <property type="component" value="Unplaced"/>
</dbReference>
<protein>
    <submittedName>
        <fullName evidence="3">Uncharacterized protein</fullName>
    </submittedName>
</protein>
<reference evidence="3" key="2">
    <citation type="submission" date="2020-04" db="EMBL/GenBank/DDBJ databases">
        <authorList>
            <consortium name="NCBI Genome Project"/>
        </authorList>
    </citation>
    <scope>NUCLEOTIDE SEQUENCE</scope>
    <source>
        <strain evidence="3">CBS 342.82</strain>
    </source>
</reference>
<reference evidence="3" key="3">
    <citation type="submission" date="2025-08" db="UniProtKB">
        <authorList>
            <consortium name="RefSeq"/>
        </authorList>
    </citation>
    <scope>IDENTIFICATION</scope>
    <source>
        <strain evidence="3">CBS 342.82</strain>
    </source>
</reference>
<reference evidence="3" key="1">
    <citation type="submission" date="2020-01" db="EMBL/GenBank/DDBJ databases">
        <authorList>
            <consortium name="DOE Joint Genome Institute"/>
            <person name="Haridas S."/>
            <person name="Albert R."/>
            <person name="Binder M."/>
            <person name="Bloem J."/>
            <person name="Labutti K."/>
            <person name="Salamov A."/>
            <person name="Andreopoulos B."/>
            <person name="Baker S.E."/>
            <person name="Barry K."/>
            <person name="Bills G."/>
            <person name="Bluhm B.H."/>
            <person name="Cannon C."/>
            <person name="Castanera R."/>
            <person name="Culley D.E."/>
            <person name="Daum C."/>
            <person name="Ezra D."/>
            <person name="Gonzalez J.B."/>
            <person name="Henrissat B."/>
            <person name="Kuo A."/>
            <person name="Liang C."/>
            <person name="Lipzen A."/>
            <person name="Lutzoni F."/>
            <person name="Magnuson J."/>
            <person name="Mondo S."/>
            <person name="Nolan M."/>
            <person name="Ohm R."/>
            <person name="Pangilinan J."/>
            <person name="Park H.-J."/>
            <person name="Ramirez L."/>
            <person name="Alfaro M."/>
            <person name="Sun H."/>
            <person name="Tritt A."/>
            <person name="Yoshinaga Y."/>
            <person name="Zwiers L.-H."/>
            <person name="Turgeon B.G."/>
            <person name="Goodwin S.B."/>
            <person name="Spatafora J.W."/>
            <person name="Crous P.W."/>
            <person name="Grigoriev I.V."/>
        </authorList>
    </citation>
    <scope>NUCLEOTIDE SEQUENCE</scope>
    <source>
        <strain evidence="3">CBS 342.82</strain>
    </source>
</reference>